<name>A0A7Y6I6P1_9ACTN</name>
<proteinExistence type="predicted"/>
<dbReference type="EMBL" id="JABWGN010000003">
    <property type="protein sequence ID" value="NUW31464.1"/>
    <property type="molecule type" value="Genomic_DNA"/>
</dbReference>
<organism evidence="1 2">
    <name type="scientific">Nonomuraea montanisoli</name>
    <dbReference type="NCBI Taxonomy" id="2741721"/>
    <lineage>
        <taxon>Bacteria</taxon>
        <taxon>Bacillati</taxon>
        <taxon>Actinomycetota</taxon>
        <taxon>Actinomycetes</taxon>
        <taxon>Streptosporangiales</taxon>
        <taxon>Streptosporangiaceae</taxon>
        <taxon>Nonomuraea</taxon>
    </lineage>
</organism>
<protein>
    <recommendedName>
        <fullName evidence="3">ESX-1 secretion-associated protein</fullName>
    </recommendedName>
</protein>
<keyword evidence="2" id="KW-1185">Reference proteome</keyword>
<comment type="caution">
    <text evidence="1">The sequence shown here is derived from an EMBL/GenBank/DDBJ whole genome shotgun (WGS) entry which is preliminary data.</text>
</comment>
<evidence type="ECO:0008006" key="3">
    <source>
        <dbReference type="Google" id="ProtNLM"/>
    </source>
</evidence>
<dbReference type="RefSeq" id="WP_175588918.1">
    <property type="nucleotide sequence ID" value="NZ_JABWGN010000003.1"/>
</dbReference>
<dbReference type="AlphaFoldDB" id="A0A7Y6I6P1"/>
<accession>A0A7Y6I6P1</accession>
<dbReference type="Proteomes" id="UP000586042">
    <property type="component" value="Unassembled WGS sequence"/>
</dbReference>
<reference evidence="1 2" key="1">
    <citation type="submission" date="2020-06" db="EMBL/GenBank/DDBJ databases">
        <title>Nonomuraea sp. SMC257, a novel actinomycete isolated from soil.</title>
        <authorList>
            <person name="Chanama M."/>
        </authorList>
    </citation>
    <scope>NUCLEOTIDE SEQUENCE [LARGE SCALE GENOMIC DNA]</scope>
    <source>
        <strain evidence="1 2">SMC257</strain>
    </source>
</reference>
<gene>
    <name evidence="1" type="ORF">HTZ77_08505</name>
</gene>
<evidence type="ECO:0000313" key="2">
    <source>
        <dbReference type="Proteomes" id="UP000586042"/>
    </source>
</evidence>
<evidence type="ECO:0000313" key="1">
    <source>
        <dbReference type="EMBL" id="NUW31464.1"/>
    </source>
</evidence>
<sequence>MTGTPGDREQVSVSLDGREAAGRNYRTLADEYAQFAAGLRGSLSGGLLDLPEINGPYGELVTNLHERCRQVEMRLRHAGDGQVAAAATFGETEAVAGEAAGRLQQAFEA</sequence>